<keyword evidence="1" id="KW-1133">Transmembrane helix</keyword>
<gene>
    <name evidence="3" type="ORF">Q3O60_09455</name>
</gene>
<feature type="chain" id="PRO_5047296472" evidence="2">
    <location>
        <begin position="25"/>
        <end position="174"/>
    </location>
</feature>
<dbReference type="RefSeq" id="WP_305893677.1">
    <property type="nucleotide sequence ID" value="NZ_JAUZVZ010000011.1"/>
</dbReference>
<sequence length="174" mass="19167">MKKIVFTLMLFCFASLYSQPSAHAAPILTQDIIVEDDGMFFLAGSVSVNVADSFELFDSVFSADSWLSFDLFGFQFEQGMDDLFVADFDIDNLMAGFEFLQFDVLDLDSGWAFQGIFSFGSGFIDVFSAPNETLVAFFENAFLGEVSVAVPAPATISLMLLALFGLMLRQRAIS</sequence>
<keyword evidence="4" id="KW-1185">Reference proteome</keyword>
<accession>A0ABT9GZE0</accession>
<dbReference type="EMBL" id="JAUZVZ010000011">
    <property type="protein sequence ID" value="MDP4536412.1"/>
    <property type="molecule type" value="Genomic_DNA"/>
</dbReference>
<evidence type="ECO:0000256" key="1">
    <source>
        <dbReference type="SAM" id="Phobius"/>
    </source>
</evidence>
<evidence type="ECO:0000313" key="3">
    <source>
        <dbReference type="EMBL" id="MDP4536412.1"/>
    </source>
</evidence>
<proteinExistence type="predicted"/>
<evidence type="ECO:0000256" key="2">
    <source>
        <dbReference type="SAM" id="SignalP"/>
    </source>
</evidence>
<reference evidence="3 4" key="1">
    <citation type="submission" date="2023-08" db="EMBL/GenBank/DDBJ databases">
        <authorList>
            <person name="Joshi A."/>
            <person name="Thite S."/>
        </authorList>
    </citation>
    <scope>NUCLEOTIDE SEQUENCE [LARGE SCALE GENOMIC DNA]</scope>
    <source>
        <strain evidence="3 4">AC40</strain>
    </source>
</reference>
<feature type="signal peptide" evidence="2">
    <location>
        <begin position="1"/>
        <end position="24"/>
    </location>
</feature>
<dbReference type="InterPro" id="IPR013424">
    <property type="entry name" value="Ice-binding_C"/>
</dbReference>
<feature type="transmembrane region" description="Helical" evidence="1">
    <location>
        <begin position="148"/>
        <end position="168"/>
    </location>
</feature>
<name>A0ABT9GZE0_9GAMM</name>
<dbReference type="NCBIfam" id="TIGR02595">
    <property type="entry name" value="PEP_CTERM"/>
    <property type="match status" value="1"/>
</dbReference>
<keyword evidence="1" id="KW-0472">Membrane</keyword>
<dbReference type="Proteomes" id="UP001231616">
    <property type="component" value="Unassembled WGS sequence"/>
</dbReference>
<organism evidence="3 4">
    <name type="scientific">Alkalimonas collagenimarina</name>
    <dbReference type="NCBI Taxonomy" id="400390"/>
    <lineage>
        <taxon>Bacteria</taxon>
        <taxon>Pseudomonadati</taxon>
        <taxon>Pseudomonadota</taxon>
        <taxon>Gammaproteobacteria</taxon>
        <taxon>Alkalimonas</taxon>
    </lineage>
</organism>
<keyword evidence="2" id="KW-0732">Signal</keyword>
<keyword evidence="1" id="KW-0812">Transmembrane</keyword>
<comment type="caution">
    <text evidence="3">The sequence shown here is derived from an EMBL/GenBank/DDBJ whole genome shotgun (WGS) entry which is preliminary data.</text>
</comment>
<evidence type="ECO:0000313" key="4">
    <source>
        <dbReference type="Proteomes" id="UP001231616"/>
    </source>
</evidence>
<protein>
    <submittedName>
        <fullName evidence="3">PEP-CTERM sorting domain-containing protein</fullName>
    </submittedName>
</protein>